<dbReference type="EMBL" id="JADMKS010000002">
    <property type="protein sequence ID" value="MBF6636194.1"/>
    <property type="molecule type" value="Genomic_DNA"/>
</dbReference>
<dbReference type="AlphaFoldDB" id="A0AA41BVU3"/>
<organism evidence="1 2">
    <name type="scientific">Rouxiella silvae</name>
    <dbReference type="NCBI Taxonomy" id="1646373"/>
    <lineage>
        <taxon>Bacteria</taxon>
        <taxon>Pseudomonadati</taxon>
        <taxon>Pseudomonadota</taxon>
        <taxon>Gammaproteobacteria</taxon>
        <taxon>Enterobacterales</taxon>
        <taxon>Yersiniaceae</taxon>
        <taxon>Rouxiella</taxon>
    </lineage>
</organism>
<dbReference type="Proteomes" id="UP000705283">
    <property type="component" value="Unassembled WGS sequence"/>
</dbReference>
<reference evidence="1" key="2">
    <citation type="submission" date="2022-09" db="EMBL/GenBank/DDBJ databases">
        <title>Rouxiella aceris sp. nov., isolated from tree sap and emended description of the genus Rhouxiella.</title>
        <authorList>
            <person name="Kim I.S."/>
        </authorList>
    </citation>
    <scope>NUCLEOTIDE SEQUENCE</scope>
    <source>
        <strain evidence="1">SAP-2</strain>
    </source>
</reference>
<sequence length="318" mass="36928">MSKKISLVIGNGFSINFNNFYEPSSYKNTNEPLQWNVPTPGNSGQLIDHLPSLNKLRKAHPELGSFDLFKMALDENHCKAINEKIFDVKIECRHYLTIAFSYYSLLQKKLLTDDWLWFRWLELYKSKLVSISSYNYDLLMETLLDKMKVKYVDITKSECNDSLILHKPHGSCSYEIHPRTVFTKRQYPLSFKMDDCDATIVQLPYDELITPRILPLSIIPNEEGFYHNHTSIGNQNRLFNRSLNKNTHCLFIGNSYMDCDRGEINEVLSSLPPSCKVIVANPYPSVDFIEKLKSMNLEYECWTSLHGPVDENHQLILL</sequence>
<accession>A0AA41BVU3</accession>
<proteinExistence type="predicted"/>
<evidence type="ECO:0000313" key="2">
    <source>
        <dbReference type="Proteomes" id="UP000705283"/>
    </source>
</evidence>
<dbReference type="RefSeq" id="WP_194977653.1">
    <property type="nucleotide sequence ID" value="NZ_JADMKS010000002.1"/>
</dbReference>
<comment type="caution">
    <text evidence="1">The sequence shown here is derived from an EMBL/GenBank/DDBJ whole genome shotgun (WGS) entry which is preliminary data.</text>
</comment>
<protein>
    <submittedName>
        <fullName evidence="1">SIR2 family protein</fullName>
    </submittedName>
</protein>
<gene>
    <name evidence="1" type="ORF">ITX54_05885</name>
</gene>
<name>A0AA41BVU3_9GAMM</name>
<evidence type="ECO:0000313" key="1">
    <source>
        <dbReference type="EMBL" id="MBF6636194.1"/>
    </source>
</evidence>
<reference evidence="1" key="1">
    <citation type="submission" date="2020-11" db="EMBL/GenBank/DDBJ databases">
        <authorList>
            <person name="Lee S.D."/>
        </authorList>
    </citation>
    <scope>NUCLEOTIDE SEQUENCE</scope>
    <source>
        <strain evidence="1">SAP-2</strain>
    </source>
</reference>